<dbReference type="EMBL" id="FBWG01000008">
    <property type="protein sequence ID" value="CUX24826.1"/>
    <property type="molecule type" value="Genomic_DNA"/>
</dbReference>
<proteinExistence type="predicted"/>
<sequence length="114" mass="12417">MPVRLKKPSVRPRAKASPPLTPSTALTKTRCVRKTSSIRKPIATATTNKIWLNGQKKTPDGDIRGFCLLGRGEAPPSVLPDISPSRGEIESWLPFDHLNVAILAMQARLADLPP</sequence>
<evidence type="ECO:0000313" key="3">
    <source>
        <dbReference type="Proteomes" id="UP000191987"/>
    </source>
</evidence>
<feature type="compositionally biased region" description="Basic residues" evidence="1">
    <location>
        <begin position="1"/>
        <end position="14"/>
    </location>
</feature>
<protein>
    <submittedName>
        <fullName evidence="2">Uncharacterized protein</fullName>
    </submittedName>
</protein>
<dbReference type="AlphaFoldDB" id="A0A1S7PQ61"/>
<organism evidence="2 3">
    <name type="scientific">Agrobacterium deltaense Zutra 3/1</name>
    <dbReference type="NCBI Taxonomy" id="1183427"/>
    <lineage>
        <taxon>Bacteria</taxon>
        <taxon>Pseudomonadati</taxon>
        <taxon>Pseudomonadota</taxon>
        <taxon>Alphaproteobacteria</taxon>
        <taxon>Hyphomicrobiales</taxon>
        <taxon>Rhizobiaceae</taxon>
        <taxon>Rhizobium/Agrobacterium group</taxon>
        <taxon>Agrobacterium</taxon>
    </lineage>
</organism>
<accession>A0A1S7PQ61</accession>
<evidence type="ECO:0000256" key="1">
    <source>
        <dbReference type="SAM" id="MobiDB-lite"/>
    </source>
</evidence>
<reference evidence="2 3" key="1">
    <citation type="submission" date="2016-01" db="EMBL/GenBank/DDBJ databases">
        <authorList>
            <person name="Oliw E.H."/>
        </authorList>
    </citation>
    <scope>NUCLEOTIDE SEQUENCE [LARGE SCALE GENOMIC DNA]</scope>
    <source>
        <strain evidence="2 3">Zutra 3-1</strain>
    </source>
</reference>
<feature type="region of interest" description="Disordered" evidence="1">
    <location>
        <begin position="1"/>
        <end position="33"/>
    </location>
</feature>
<evidence type="ECO:0000313" key="2">
    <source>
        <dbReference type="EMBL" id="CUX24826.1"/>
    </source>
</evidence>
<name>A0A1S7PQ61_9HYPH</name>
<dbReference type="Proteomes" id="UP000191987">
    <property type="component" value="Unassembled WGS sequence"/>
</dbReference>
<gene>
    <name evidence="2" type="ORF">AGR7C_Cc160315</name>
</gene>